<sequence>MLMADISTTPLGGDSTSLSEQ</sequence>
<dbReference type="EMBL" id="GBXM01061772">
    <property type="protein sequence ID" value="JAH46805.1"/>
    <property type="molecule type" value="Transcribed_RNA"/>
</dbReference>
<feature type="region of interest" description="Disordered" evidence="1">
    <location>
        <begin position="1"/>
        <end position="21"/>
    </location>
</feature>
<name>A0A0E9T1I6_ANGAN</name>
<accession>A0A0E9T1I6</accession>
<organism evidence="2">
    <name type="scientific">Anguilla anguilla</name>
    <name type="common">European freshwater eel</name>
    <name type="synonym">Muraena anguilla</name>
    <dbReference type="NCBI Taxonomy" id="7936"/>
    <lineage>
        <taxon>Eukaryota</taxon>
        <taxon>Metazoa</taxon>
        <taxon>Chordata</taxon>
        <taxon>Craniata</taxon>
        <taxon>Vertebrata</taxon>
        <taxon>Euteleostomi</taxon>
        <taxon>Actinopterygii</taxon>
        <taxon>Neopterygii</taxon>
        <taxon>Teleostei</taxon>
        <taxon>Anguilliformes</taxon>
        <taxon>Anguillidae</taxon>
        <taxon>Anguilla</taxon>
    </lineage>
</organism>
<evidence type="ECO:0000313" key="2">
    <source>
        <dbReference type="EMBL" id="JAH46805.1"/>
    </source>
</evidence>
<evidence type="ECO:0000256" key="1">
    <source>
        <dbReference type="SAM" id="MobiDB-lite"/>
    </source>
</evidence>
<reference evidence="2" key="2">
    <citation type="journal article" date="2015" name="Fish Shellfish Immunol.">
        <title>Early steps in the European eel (Anguilla anguilla)-Vibrio vulnificus interaction in the gills: Role of the RtxA13 toxin.</title>
        <authorList>
            <person name="Callol A."/>
            <person name="Pajuelo D."/>
            <person name="Ebbesson L."/>
            <person name="Teles M."/>
            <person name="MacKenzie S."/>
            <person name="Amaro C."/>
        </authorList>
    </citation>
    <scope>NUCLEOTIDE SEQUENCE</scope>
</reference>
<protein>
    <submittedName>
        <fullName evidence="2">Uncharacterized protein</fullName>
    </submittedName>
</protein>
<proteinExistence type="predicted"/>
<reference evidence="2" key="1">
    <citation type="submission" date="2014-11" db="EMBL/GenBank/DDBJ databases">
        <authorList>
            <person name="Amaro Gonzalez C."/>
        </authorList>
    </citation>
    <scope>NUCLEOTIDE SEQUENCE</scope>
</reference>
<dbReference type="AlphaFoldDB" id="A0A0E9T1I6"/>